<dbReference type="InterPro" id="IPR023213">
    <property type="entry name" value="CAT-like_dom_sf"/>
</dbReference>
<evidence type="ECO:0000259" key="5">
    <source>
        <dbReference type="PROSITE" id="PS50075"/>
    </source>
</evidence>
<dbReference type="InterPro" id="IPR000873">
    <property type="entry name" value="AMP-dep_synth/lig_dom"/>
</dbReference>
<feature type="region of interest" description="Disordered" evidence="4">
    <location>
        <begin position="2049"/>
        <end position="2074"/>
    </location>
</feature>
<dbReference type="Gene3D" id="3.30.559.10">
    <property type="entry name" value="Chloramphenicol acetyltransferase-like domain"/>
    <property type="match status" value="2"/>
</dbReference>
<dbReference type="Pfam" id="PF13193">
    <property type="entry name" value="AMP-binding_C"/>
    <property type="match status" value="2"/>
</dbReference>
<dbReference type="InterPro" id="IPR009081">
    <property type="entry name" value="PP-bd_ACP"/>
</dbReference>
<evidence type="ECO:0000256" key="1">
    <source>
        <dbReference type="ARBA" id="ARBA00001957"/>
    </source>
</evidence>
<dbReference type="InterPro" id="IPR045851">
    <property type="entry name" value="AMP-bd_C_sf"/>
</dbReference>
<dbReference type="SUPFAM" id="SSF56801">
    <property type="entry name" value="Acetyl-CoA synthetase-like"/>
    <property type="match status" value="2"/>
</dbReference>
<keyword evidence="3" id="KW-0597">Phosphoprotein</keyword>
<feature type="domain" description="Carrier" evidence="5">
    <location>
        <begin position="2072"/>
        <end position="2147"/>
    </location>
</feature>
<protein>
    <submittedName>
        <fullName evidence="6">Amino acid adenylation domain-containing protein</fullName>
    </submittedName>
</protein>
<dbReference type="PROSITE" id="PS00012">
    <property type="entry name" value="PHOSPHOPANTETHEINE"/>
    <property type="match status" value="2"/>
</dbReference>
<keyword evidence="2" id="KW-0596">Phosphopantetheine</keyword>
<feature type="domain" description="Carrier" evidence="5">
    <location>
        <begin position="1007"/>
        <end position="1085"/>
    </location>
</feature>
<evidence type="ECO:0000256" key="3">
    <source>
        <dbReference type="ARBA" id="ARBA00022553"/>
    </source>
</evidence>
<dbReference type="Gene3D" id="3.30.559.30">
    <property type="entry name" value="Nonribosomal peptide synthetase, condensation domain"/>
    <property type="match status" value="2"/>
</dbReference>
<gene>
    <name evidence="6" type="ORF">H9Y04_40905</name>
</gene>
<reference evidence="6 7" key="1">
    <citation type="submission" date="2020-08" db="EMBL/GenBank/DDBJ databases">
        <title>Genemic of Streptomyces polyaspartic.</title>
        <authorList>
            <person name="Liu W."/>
        </authorList>
    </citation>
    <scope>NUCLEOTIDE SEQUENCE [LARGE SCALE GENOMIC DNA]</scope>
    <source>
        <strain evidence="6 7">TRM66268-LWL</strain>
    </source>
</reference>
<feature type="region of interest" description="Disordered" evidence="4">
    <location>
        <begin position="988"/>
        <end position="1010"/>
    </location>
</feature>
<dbReference type="PANTHER" id="PTHR45527:SF1">
    <property type="entry name" value="FATTY ACID SYNTHASE"/>
    <property type="match status" value="1"/>
</dbReference>
<feature type="region of interest" description="Disordered" evidence="4">
    <location>
        <begin position="1"/>
        <end position="38"/>
    </location>
</feature>
<dbReference type="InterPro" id="IPR042099">
    <property type="entry name" value="ANL_N_sf"/>
</dbReference>
<evidence type="ECO:0000313" key="6">
    <source>
        <dbReference type="EMBL" id="MBC9718905.1"/>
    </source>
</evidence>
<dbReference type="Gene3D" id="3.40.50.12780">
    <property type="entry name" value="N-terminal domain of ligase-like"/>
    <property type="match status" value="1"/>
</dbReference>
<feature type="region of interest" description="Disordered" evidence="4">
    <location>
        <begin position="2171"/>
        <end position="2190"/>
    </location>
</feature>
<dbReference type="Gene3D" id="1.10.1200.10">
    <property type="entry name" value="ACP-like"/>
    <property type="match status" value="2"/>
</dbReference>
<dbReference type="SUPFAM" id="SSF47336">
    <property type="entry name" value="ACP-like"/>
    <property type="match status" value="2"/>
</dbReference>
<dbReference type="InterPro" id="IPR020845">
    <property type="entry name" value="AMP-binding_CS"/>
</dbReference>
<dbReference type="SMART" id="SM00823">
    <property type="entry name" value="PKS_PP"/>
    <property type="match status" value="2"/>
</dbReference>
<dbReference type="Proteomes" id="UP000642284">
    <property type="component" value="Unassembled WGS sequence"/>
</dbReference>
<name>A0ABR7STV1_9ACTN</name>
<dbReference type="Pfam" id="PF00550">
    <property type="entry name" value="PP-binding"/>
    <property type="match status" value="2"/>
</dbReference>
<dbReference type="CDD" id="cd05930">
    <property type="entry name" value="A_NRPS"/>
    <property type="match status" value="2"/>
</dbReference>
<dbReference type="Pfam" id="PF00668">
    <property type="entry name" value="Condensation"/>
    <property type="match status" value="2"/>
</dbReference>
<dbReference type="Pfam" id="PF00501">
    <property type="entry name" value="AMP-binding"/>
    <property type="match status" value="2"/>
</dbReference>
<evidence type="ECO:0000256" key="2">
    <source>
        <dbReference type="ARBA" id="ARBA00022450"/>
    </source>
</evidence>
<evidence type="ECO:0000313" key="7">
    <source>
        <dbReference type="Proteomes" id="UP000642284"/>
    </source>
</evidence>
<proteinExistence type="predicted"/>
<dbReference type="Gene3D" id="2.30.38.10">
    <property type="entry name" value="Luciferase, Domain 3"/>
    <property type="match status" value="1"/>
</dbReference>
<evidence type="ECO:0000256" key="4">
    <source>
        <dbReference type="SAM" id="MobiDB-lite"/>
    </source>
</evidence>
<dbReference type="PROSITE" id="PS50075">
    <property type="entry name" value="CARRIER"/>
    <property type="match status" value="2"/>
</dbReference>
<dbReference type="NCBIfam" id="TIGR01733">
    <property type="entry name" value="AA-adenyl-dom"/>
    <property type="match status" value="2"/>
</dbReference>
<organism evidence="6 7">
    <name type="scientific">Streptomyces polyasparticus</name>
    <dbReference type="NCBI Taxonomy" id="2767826"/>
    <lineage>
        <taxon>Bacteria</taxon>
        <taxon>Bacillati</taxon>
        <taxon>Actinomycetota</taxon>
        <taxon>Actinomycetes</taxon>
        <taxon>Kitasatosporales</taxon>
        <taxon>Streptomycetaceae</taxon>
        <taxon>Streptomyces</taxon>
    </lineage>
</organism>
<feature type="compositionally biased region" description="Basic and acidic residues" evidence="4">
    <location>
        <begin position="988"/>
        <end position="1007"/>
    </location>
</feature>
<dbReference type="PANTHER" id="PTHR45527">
    <property type="entry name" value="NONRIBOSOMAL PEPTIDE SYNTHETASE"/>
    <property type="match status" value="1"/>
</dbReference>
<sequence>MGVQESSRPEHQDAALVQRLQARRNRPASGGIRPRDSAEAPLSFGQERMWLVEQLAPDASVNNFAYAYRLRGALSADALDQAITELERRHEVLRTVYGAGGEHLVQKVVHVPGRLARSDLSGVADPAAAAYARARELAALPYRLDEAPAVRWELIRLGDDDHLLVLCLHHAVADGWSELVLKRELSALYRAFSRGRPSPLPEPTVQYADFAQWQRTREVSDGSAEHMAYWRSQLSDAPAALRLPFDRAPDADAGFEGETIAFDIPAETVERARELARSEGCTLFMVLLASFSVLLARRGGQDDFVVGVPVAGRSQPEWEGLIGFFVNTLGLRIDVSADPSFRELLAQVRRTVLDGMVHQDTPFERVVEELAPAREPGRQPLVQVLFQLHNPPQDDLVLPGLEVHEDQLFHDAASLDLTVSFVESGATLRGYWKYRSALFDRASVRRLQQAFTGVLTDVLADPQLPLSAVTTLTPEERHDVLRGWNDTGRPYTFTGLPALFETQVRSTPDAIAVVDGTRSVTYRELNARANRIAHLLREREVGAESIVAIVLERSTDQVAGALGALKAGGAYLPVDTNCPDQRIAFMLSDASPTVVITDSILAPRVPYDIDGEIICLDLPLPPTADSDPALPVDPDQLAYVIYTSGTTGNPKGTAVTHRGLTNHVLGAAVDFDRGGAHGSPVHSPLSFDFTVTPLYLPLLSGRQVELLSERNTLDHLAEVLQEPGRDFAVLKLTPSHLEALRARMAPGARLDSLRTVILGGEQLHAESIAAWRKLAPAARFVNEYGPTEAVVYCTTYEIPQELASGPVPIGAPAGNARIFVLDEQLRPLPPGTVGEMYIGGHGVARGYLGRPGLTADRFVPDPFGPEPGGRLYRTGDLARWNSAGLLEFHGRCDHQVKLRGFRIELGEVENALLRHEAVREAVALVREDVAGDPLLVAYWVPRADVDASAVDSATLRRFLAQSLPEYMVPTVAMRIDAVPLTTNGKLDRAALPKPVSGHDRATTEPEAPRSAAEQLMTRIWEKVLGAQNIGIHDDFFSLGGHSLRAARIVQEAVNVFPGTSGAQLLRDLFRHPTIASFTRRVTADAADAAPDPASVAVERIDRSGPVPLSSGQRRLWFLDQLSATRSEFMVPFALRLHGPLDETALHTALDGLIERHETLRTCVTVVDGEPLCVINAPQPVPVERVDLCGPDSEERAQELLRAEVLLPLDPAAELPVRVRLARLGDDTHLLCLTVHHMSTDAMSAGVLIDDLCALYAAARSVGPQPQPLTVQYADVTAWQESPERQQQIRQQLDHWKDTLAGSIPLELPSDRMRPAQRTGNGTSIRFNLDRALTEQVERLGREQGATLFMTLLAAFQLLLSKYTGRSDITIGTTVHGRGHRAAQDLVGCFINMLVLRGDVSGDPTFRTLVERAKDTAVEAYAHQDMPFERLVEELKPERDLSRTPLFQVMLQLVERNADAQRMAADLAVTEMPQTAMVSKYDLTLSLERTATGLAGELEYDTELYDPATVQRLAEHFDVLLRSVVDAPHLPVSRVSLLTEPGRDRALVCAAPPPVAYPQLALHELFARQALRTPDTVAVTDGRVSWSYRQLDDNANRIARELIRRGVRAETPVALLLDRAPETLAALLGVLKAGGAYVPIETETPTERVRTLLAEVGAPLCLVRPDLAGQLDGTATTPLAWTADVWQDHPPTAPDVRVDPFQLAAVLFTSGSTGKPKAVGCTHTGWVNRMAWMQRIIALRPGETVLHKTTTVFDPSAVELFWPLLHGAGVALMAPGEHRDPEAIVRAAEQFAVSHIQFVPSMLGPFLDCLDAPGAPSLPALRSVGSSGEALGPHLVGRFRRRFGDRVLLLNAWGLTEASVDSTAHVCGPEDPGLPGASVPIGPPMENNEVYVLDEHLEPVPVGVPGEIHIGGPGLARGYLGDPGRTAQAFVPHPFRAGERLYRTGDHGRRRADGSIMFLGRSDGQVKIRGVRIELGEVEAAIRAHPGVSECLAMTWEPTPGDKRLAAYATTVHGAAPSVSEVLAFAAQRLSRYAVPASLTLLEKLPRHPSGKLNRRALPPPSLRTETAPVRTAPRTPVEEVVAAGWQDVLGLTELDIDADFFAAGGHSLLATRAIARMRSAFGTALPLSLLFEHPTVRSCAAKVEELVLAEIEALSEAEAMSQGAALPDSAALPEGAALRPDAQQAQRGSA</sequence>
<dbReference type="EMBL" id="JACTVJ010000030">
    <property type="protein sequence ID" value="MBC9718905.1"/>
    <property type="molecule type" value="Genomic_DNA"/>
</dbReference>
<dbReference type="SUPFAM" id="SSF52777">
    <property type="entry name" value="CoA-dependent acyltransferases"/>
    <property type="match status" value="4"/>
</dbReference>
<dbReference type="InterPro" id="IPR006162">
    <property type="entry name" value="Ppantetheine_attach_site"/>
</dbReference>
<dbReference type="PROSITE" id="PS00455">
    <property type="entry name" value="AMP_BINDING"/>
    <property type="match status" value="2"/>
</dbReference>
<dbReference type="InterPro" id="IPR010071">
    <property type="entry name" value="AA_adenyl_dom"/>
</dbReference>
<dbReference type="InterPro" id="IPR025110">
    <property type="entry name" value="AMP-bd_C"/>
</dbReference>
<dbReference type="InterPro" id="IPR001242">
    <property type="entry name" value="Condensation_dom"/>
</dbReference>
<dbReference type="Gene3D" id="3.40.50.980">
    <property type="match status" value="2"/>
</dbReference>
<dbReference type="CDD" id="cd19531">
    <property type="entry name" value="LCL_NRPS-like"/>
    <property type="match status" value="2"/>
</dbReference>
<comment type="cofactor">
    <cofactor evidence="1">
        <name>pantetheine 4'-phosphate</name>
        <dbReference type="ChEBI" id="CHEBI:47942"/>
    </cofactor>
</comment>
<dbReference type="Gene3D" id="3.30.300.30">
    <property type="match status" value="2"/>
</dbReference>
<dbReference type="RefSeq" id="WP_187819326.1">
    <property type="nucleotide sequence ID" value="NZ_JACTVJ010000030.1"/>
</dbReference>
<keyword evidence="7" id="KW-1185">Reference proteome</keyword>
<dbReference type="InterPro" id="IPR036736">
    <property type="entry name" value="ACP-like_sf"/>
</dbReference>
<comment type="caution">
    <text evidence="6">The sequence shown here is derived from an EMBL/GenBank/DDBJ whole genome shotgun (WGS) entry which is preliminary data.</text>
</comment>
<dbReference type="InterPro" id="IPR020806">
    <property type="entry name" value="PKS_PP-bd"/>
</dbReference>
<accession>A0ABR7STV1</accession>